<proteinExistence type="predicted"/>
<dbReference type="AlphaFoldDB" id="A0A3A3FNV0"/>
<evidence type="ECO:0000313" key="3">
    <source>
        <dbReference type="Proteomes" id="UP000265955"/>
    </source>
</evidence>
<accession>A0A3A3FNV0</accession>
<evidence type="ECO:0000313" key="2">
    <source>
        <dbReference type="EMBL" id="RJF96165.1"/>
    </source>
</evidence>
<evidence type="ECO:0000256" key="1">
    <source>
        <dbReference type="SAM" id="Coils"/>
    </source>
</evidence>
<name>A0A3A3FNV0_9BURK</name>
<organism evidence="2 3">
    <name type="scientific">Noviherbaspirillum saxi</name>
    <dbReference type="NCBI Taxonomy" id="2320863"/>
    <lineage>
        <taxon>Bacteria</taxon>
        <taxon>Pseudomonadati</taxon>
        <taxon>Pseudomonadota</taxon>
        <taxon>Betaproteobacteria</taxon>
        <taxon>Burkholderiales</taxon>
        <taxon>Oxalobacteraceae</taxon>
        <taxon>Noviherbaspirillum</taxon>
    </lineage>
</organism>
<protein>
    <submittedName>
        <fullName evidence="2">Uncharacterized protein</fullName>
    </submittedName>
</protein>
<gene>
    <name evidence="2" type="ORF">D3871_22835</name>
</gene>
<keyword evidence="1" id="KW-0175">Coiled coil</keyword>
<keyword evidence="3" id="KW-1185">Reference proteome</keyword>
<reference evidence="3" key="1">
    <citation type="submission" date="2018-09" db="EMBL/GenBank/DDBJ databases">
        <authorList>
            <person name="Zhu H."/>
        </authorList>
    </citation>
    <scope>NUCLEOTIDE SEQUENCE [LARGE SCALE GENOMIC DNA]</scope>
    <source>
        <strain evidence="3">K1R23-30</strain>
    </source>
</reference>
<dbReference type="Proteomes" id="UP000265955">
    <property type="component" value="Unassembled WGS sequence"/>
</dbReference>
<dbReference type="EMBL" id="QYUO01000002">
    <property type="protein sequence ID" value="RJF96165.1"/>
    <property type="molecule type" value="Genomic_DNA"/>
</dbReference>
<comment type="caution">
    <text evidence="2">The sequence shown here is derived from an EMBL/GenBank/DDBJ whole genome shotgun (WGS) entry which is preliminary data.</text>
</comment>
<feature type="coiled-coil region" evidence="1">
    <location>
        <begin position="3"/>
        <end position="30"/>
    </location>
</feature>
<sequence>MEISRIREQLARVEQSIEAAREMCERNTQKQVYASLTALNHDSTELKYSLGDERHDAVVRDHIDHLRTTGEFLMRTSERLQHKDTRKALVQLHDELFVLVNYLQ</sequence>